<dbReference type="PATRIC" id="fig|1288963.3.peg.873"/>
<name>R7ZXC8_9BACT</name>
<organism evidence="1 2">
    <name type="scientific">Lunatimonas lonarensis</name>
    <dbReference type="NCBI Taxonomy" id="1232681"/>
    <lineage>
        <taxon>Bacteria</taxon>
        <taxon>Pseudomonadati</taxon>
        <taxon>Bacteroidota</taxon>
        <taxon>Cytophagia</taxon>
        <taxon>Cytophagales</taxon>
        <taxon>Cyclobacteriaceae</taxon>
    </lineage>
</organism>
<gene>
    <name evidence="1" type="ORF">ADIS_0874</name>
</gene>
<proteinExistence type="predicted"/>
<dbReference type="SUPFAM" id="SSF52540">
    <property type="entry name" value="P-loop containing nucleoside triphosphate hydrolases"/>
    <property type="match status" value="1"/>
</dbReference>
<accession>R7ZXC8</accession>
<evidence type="ECO:0000313" key="2">
    <source>
        <dbReference type="Proteomes" id="UP000013909"/>
    </source>
</evidence>
<dbReference type="OrthoDB" id="9757917at2"/>
<reference evidence="1 2" key="1">
    <citation type="submission" date="2013-02" db="EMBL/GenBank/DDBJ databases">
        <title>A novel strain isolated from Lonar lake, Maharashtra, India.</title>
        <authorList>
            <person name="Singh A."/>
        </authorList>
    </citation>
    <scope>NUCLEOTIDE SEQUENCE [LARGE SCALE GENOMIC DNA]</scope>
    <source>
        <strain evidence="1 2">AK24</strain>
    </source>
</reference>
<sequence length="1423" mass="167253">MNIEWNKLRAFNGDIKNGFEELVCQLARAEQIPNKSKFIRVAAPDGGVEAYCVLSDNSEYGWQAKFFTTMGDSQWTQLDESFKTAFAKHPNLIKYYICVPLDRPDPRITITKGKRRGQQVNHFMDKWNGKVAEWEAFAKSNNRTIEFDFWGNSEIFERLSKKENEGKLYYWFGKEEFSDEWFKQKLDENIKNLDKRYTPELNFELPIAKIFDGISRDKYFNEQFNSYLDDLLKHYRKAVTHLKEAKVKDHIDRIVSTITTFRQQCEQIDYVEISTINNVGLSSLLEDVRKITDDLIHKLYEIDSTLKKEKKEKSKYESDTNKFGWDIEYFRKLNSSIYEFIEFLNSTTVLLSNKPFLLLTGEAGKGKSHLLADVAVKRRERNQFSILLLGQHFTEEEPWSQIKKQLQLNCDRDTFLASLNAKSETTQSRILILIDAINEGKGKELWKNYISGFISAVKKYPNIGVVFSLRTSYEKLLIPESLTEKKEVIKVIHHGFSHHEYEASKHFFEYYGIKQPSIPLLHPEFSNPLFLKLFCEGLSKKGLHEIPDGYEGISTILNFYLEAINSKVSEKHRLPENLNLTQKVVKKIASQIADTENTYIKFDDAYATVTQFAKDNSITEPAQFFEDLIREGLLTQNVYWERGGNSFDGVYISYERFSDHLVCAYLLENHFDKKNPTNSFTTGNKLHSLLEDQYKSYYNKGIIEALSIQLPELVGIELFEAAPHAKEFDVVAQTFVESIVWRKKETINDKLKVYINEVVIQKHDLHDYFISTILLITSQPKHYFNSDFLHNHLMRFSMADRDSWWTLFIHHQYPSYPDEITSIQRMIDWAWTDDKRENISDESIRLMCQTLFWFTTSTNRALRDSTTKAIICLLEERINVLMQLIETFEKVNDPYVLQRVYAVAFGCAIRTSKIESLKDLGVFIYESVFNTKNVVPDILLRDYARGIIDYAVFKGHKFDFDLNKTKPPFKSDLPTSFPSNQEIEKYEYDYKAKDFKDYYWSLNSIISSMKTNIGGQMYGDFGRYTFESAFDNWSVNAQLLSNLAVKWIIEKYGYDVEKHGKFDRKIRYDGRHSHKTERIGKKYQWIAFYELLARVSDNLPFYEDSYSKSAKPIPYMGPWEPYVRDIDPTITIKGNPENKNEKFWWNPTDYNNWKLPNKEWIFKTDDLPSPLEMISVFDKDGVEWLVLEMHKSWTEPADIGEDKYENPHKDLWYQIRSYITKKKDHVKILKWSKDKNFMGRWMPESTNRYQMFSREFYWSAANETFSDPYYSGVSWSEIYDNTTHQLVGKVAVTAVNYLWEEEYDASKESTISFYKPTEILFNVLDLQYSKIEGQLLSKDGQMICFDPCATQPTHSCLIVRKNDLVQKLEENNLNIFWTVLGEKLIIGGDHRNRDEWLGRLNISGVVHYDKDKLKHIPYFVEEK</sequence>
<comment type="caution">
    <text evidence="1">The sequence shown here is derived from an EMBL/GenBank/DDBJ whole genome shotgun (WGS) entry which is preliminary data.</text>
</comment>
<dbReference type="RefSeq" id="WP_010853022.1">
    <property type="nucleotide sequence ID" value="NZ_AQHR01000028.1"/>
</dbReference>
<protein>
    <recommendedName>
        <fullName evidence="3">ATP-binding protein</fullName>
    </recommendedName>
</protein>
<evidence type="ECO:0000313" key="1">
    <source>
        <dbReference type="EMBL" id="EON78629.1"/>
    </source>
</evidence>
<dbReference type="STRING" id="1232681.ADIS_0874"/>
<dbReference type="EMBL" id="AQHR01000028">
    <property type="protein sequence ID" value="EON78629.1"/>
    <property type="molecule type" value="Genomic_DNA"/>
</dbReference>
<evidence type="ECO:0008006" key="3">
    <source>
        <dbReference type="Google" id="ProtNLM"/>
    </source>
</evidence>
<dbReference type="Proteomes" id="UP000013909">
    <property type="component" value="Unassembled WGS sequence"/>
</dbReference>
<keyword evidence="2" id="KW-1185">Reference proteome</keyword>
<dbReference type="InterPro" id="IPR027417">
    <property type="entry name" value="P-loop_NTPase"/>
</dbReference>